<dbReference type="PATRIC" id="fig|1348774.3.peg.1023"/>
<evidence type="ECO:0000256" key="2">
    <source>
        <dbReference type="ARBA" id="ARBA00023239"/>
    </source>
</evidence>
<name>A0A0G3XFR5_9SPHN</name>
<dbReference type="EMBL" id="CP011770">
    <property type="protein sequence ID" value="AKM09464.1"/>
    <property type="molecule type" value="Genomic_DNA"/>
</dbReference>
<dbReference type="PANTHER" id="PTHR12128">
    <property type="entry name" value="DIHYDRODIPICOLINATE SYNTHASE"/>
    <property type="match status" value="1"/>
</dbReference>
<dbReference type="PIRSF" id="PIRSF001365">
    <property type="entry name" value="DHDPS"/>
    <property type="match status" value="1"/>
</dbReference>
<keyword evidence="2 3" id="KW-0456">Lyase</keyword>
<evidence type="ECO:0000313" key="5">
    <source>
        <dbReference type="Proteomes" id="UP000035287"/>
    </source>
</evidence>
<keyword evidence="5" id="KW-1185">Reference proteome</keyword>
<comment type="similarity">
    <text evidence="1 3">Belongs to the DapA family.</text>
</comment>
<dbReference type="AlphaFoldDB" id="A0A0G3XFR5"/>
<accession>A0A0G3XFR5</accession>
<dbReference type="SMART" id="SM01130">
    <property type="entry name" value="DHDPS"/>
    <property type="match status" value="1"/>
</dbReference>
<dbReference type="CDD" id="cd00408">
    <property type="entry name" value="DHDPS-like"/>
    <property type="match status" value="1"/>
</dbReference>
<dbReference type="Proteomes" id="UP000035287">
    <property type="component" value="Chromosome"/>
</dbReference>
<organism evidence="4 5">
    <name type="scientific">Croceicoccus naphthovorans</name>
    <dbReference type="NCBI Taxonomy" id="1348774"/>
    <lineage>
        <taxon>Bacteria</taxon>
        <taxon>Pseudomonadati</taxon>
        <taxon>Pseudomonadota</taxon>
        <taxon>Alphaproteobacteria</taxon>
        <taxon>Sphingomonadales</taxon>
        <taxon>Erythrobacteraceae</taxon>
        <taxon>Croceicoccus</taxon>
    </lineage>
</organism>
<dbReference type="InterPro" id="IPR013785">
    <property type="entry name" value="Aldolase_TIM"/>
</dbReference>
<dbReference type="Pfam" id="PF00701">
    <property type="entry name" value="DHDPS"/>
    <property type="match status" value="1"/>
</dbReference>
<dbReference type="OrthoDB" id="9796205at2"/>
<dbReference type="SUPFAM" id="SSF51569">
    <property type="entry name" value="Aldolase"/>
    <property type="match status" value="1"/>
</dbReference>
<dbReference type="RefSeq" id="WP_047820152.1">
    <property type="nucleotide sequence ID" value="NZ_CP011770.1"/>
</dbReference>
<evidence type="ECO:0000256" key="3">
    <source>
        <dbReference type="PIRNR" id="PIRNR001365"/>
    </source>
</evidence>
<proteinExistence type="inferred from homology"/>
<dbReference type="GO" id="GO:0008840">
    <property type="term" value="F:4-hydroxy-tetrahydrodipicolinate synthase activity"/>
    <property type="evidence" value="ECO:0007669"/>
    <property type="project" value="TreeGrafter"/>
</dbReference>
<reference evidence="4 5" key="1">
    <citation type="submission" date="2015-06" db="EMBL/GenBank/DDBJ databases">
        <authorList>
            <person name="Zeng Y."/>
            <person name="Huang Y."/>
        </authorList>
    </citation>
    <scope>NUCLEOTIDE SEQUENCE [LARGE SCALE GENOMIC DNA]</scope>
    <source>
        <strain evidence="4 5">PQ-2</strain>
    </source>
</reference>
<dbReference type="KEGG" id="cna:AB433_04880"/>
<protein>
    <submittedName>
        <fullName evidence="4">Uncharacterized protein</fullName>
    </submittedName>
</protein>
<gene>
    <name evidence="4" type="ORF">AB433_04880</name>
</gene>
<evidence type="ECO:0000256" key="1">
    <source>
        <dbReference type="ARBA" id="ARBA00007592"/>
    </source>
</evidence>
<evidence type="ECO:0000313" key="4">
    <source>
        <dbReference type="EMBL" id="AKM09464.1"/>
    </source>
</evidence>
<dbReference type="PANTHER" id="PTHR12128:SF66">
    <property type="entry name" value="4-HYDROXY-2-OXOGLUTARATE ALDOLASE, MITOCHONDRIAL"/>
    <property type="match status" value="1"/>
</dbReference>
<dbReference type="STRING" id="1348774.AB433_04880"/>
<sequence>MASENRLSRLQTFAISITPFREDGSIDLDAFAAHLTRIGEAGVGVYVGGGGSGEGYTMSFDETAMLIEHAVGTLKGKAPIRAMGVEPRTARQMIEFLNMAEAKGVDAAQIYSLDVGHGHVPTPTELSTYFSEVLRNSSMPLVLSTHQSVGYVIPANVIVDLFENHSQLIGLNISHQDPNYLRSLIDALGDRIDICVGGPHQAPMAMALGGQGFLSSEANLAPRLCRSVIDAARAGDNALYLDRWGALLRLFMALYGNGGIRVTKAVLGEFGLPGGYPRPPRLPAEKDAIERAMAVVKDCNIAEIEGW</sequence>
<dbReference type="InterPro" id="IPR002220">
    <property type="entry name" value="DapA-like"/>
</dbReference>
<dbReference type="Gene3D" id="3.20.20.70">
    <property type="entry name" value="Aldolase class I"/>
    <property type="match status" value="1"/>
</dbReference>